<dbReference type="RefSeq" id="WP_188855487.1">
    <property type="nucleotide sequence ID" value="NZ_BMJJ01000025.1"/>
</dbReference>
<dbReference type="SUPFAM" id="SSF53850">
    <property type="entry name" value="Periplasmic binding protein-like II"/>
    <property type="match status" value="1"/>
</dbReference>
<dbReference type="AlphaFoldDB" id="A0A916YGH8"/>
<keyword evidence="4" id="KW-0804">Transcription</keyword>
<keyword evidence="3" id="KW-0238">DNA-binding</keyword>
<dbReference type="PANTHER" id="PTHR30126">
    <property type="entry name" value="HTH-TYPE TRANSCRIPTIONAL REGULATOR"/>
    <property type="match status" value="1"/>
</dbReference>
<evidence type="ECO:0000256" key="4">
    <source>
        <dbReference type="ARBA" id="ARBA00023163"/>
    </source>
</evidence>
<dbReference type="FunFam" id="1.10.10.10:FF:000001">
    <property type="entry name" value="LysR family transcriptional regulator"/>
    <property type="match status" value="1"/>
</dbReference>
<evidence type="ECO:0000256" key="2">
    <source>
        <dbReference type="ARBA" id="ARBA00023015"/>
    </source>
</evidence>
<dbReference type="GO" id="GO:0003700">
    <property type="term" value="F:DNA-binding transcription factor activity"/>
    <property type="evidence" value="ECO:0007669"/>
    <property type="project" value="InterPro"/>
</dbReference>
<dbReference type="Gene3D" id="1.10.10.10">
    <property type="entry name" value="Winged helix-like DNA-binding domain superfamily/Winged helix DNA-binding domain"/>
    <property type="match status" value="1"/>
</dbReference>
<protein>
    <submittedName>
        <fullName evidence="6">LysR family transcriptional regulator</fullName>
    </submittedName>
</protein>
<dbReference type="SUPFAM" id="SSF46785">
    <property type="entry name" value="Winged helix' DNA-binding domain"/>
    <property type="match status" value="1"/>
</dbReference>
<dbReference type="Pfam" id="PF03466">
    <property type="entry name" value="LysR_substrate"/>
    <property type="match status" value="1"/>
</dbReference>
<comment type="similarity">
    <text evidence="1">Belongs to the LysR transcriptional regulatory family.</text>
</comment>
<dbReference type="EMBL" id="BMJJ01000025">
    <property type="protein sequence ID" value="GGD44045.1"/>
    <property type="molecule type" value="Genomic_DNA"/>
</dbReference>
<dbReference type="GO" id="GO:0000976">
    <property type="term" value="F:transcription cis-regulatory region binding"/>
    <property type="evidence" value="ECO:0007669"/>
    <property type="project" value="TreeGrafter"/>
</dbReference>
<evidence type="ECO:0000256" key="3">
    <source>
        <dbReference type="ARBA" id="ARBA00023125"/>
    </source>
</evidence>
<dbReference type="PANTHER" id="PTHR30126:SF39">
    <property type="entry name" value="HTH-TYPE TRANSCRIPTIONAL REGULATOR CYSL"/>
    <property type="match status" value="1"/>
</dbReference>
<proteinExistence type="inferred from homology"/>
<dbReference type="InterPro" id="IPR036390">
    <property type="entry name" value="WH_DNA-bd_sf"/>
</dbReference>
<accession>A0A916YGH8</accession>
<reference evidence="6" key="2">
    <citation type="submission" date="2020-09" db="EMBL/GenBank/DDBJ databases">
        <authorList>
            <person name="Sun Q."/>
            <person name="Zhou Y."/>
        </authorList>
    </citation>
    <scope>NUCLEOTIDE SEQUENCE</scope>
    <source>
        <strain evidence="6">CGMCC 1.15493</strain>
    </source>
</reference>
<keyword evidence="2" id="KW-0805">Transcription regulation</keyword>
<gene>
    <name evidence="6" type="ORF">GCM10011335_53340</name>
</gene>
<sequence length="291" mass="30935">MTLEQLRIFIAVAEREHVTEAAKFLGLTQSAVSAAVAALEERHAVRLFDRVGRRIELTLAGKLFLGEARAVLARADAAVRMLDDLTGLSRGTLSLAASQTVGNYWLPPVMQRFRRAHPGIALTLVIGNTEQTCRAVEEGAADLGFVEDVVRDASLRLDRVAGDELLLFAAPDHPLVAKPSIGSEDLRQAVWVMREAGSGTRAILAAMLRGQGIDPARITVALELPSNEAVRAAVEAGGGVSVLSRLVVAASLQAGTLAALDFALPERGFFAVRHADRHPSQAAAAFLKLLG</sequence>
<keyword evidence="7" id="KW-1185">Reference proteome</keyword>
<dbReference type="InterPro" id="IPR000847">
    <property type="entry name" value="LysR_HTH_N"/>
</dbReference>
<dbReference type="Pfam" id="PF00126">
    <property type="entry name" value="HTH_1"/>
    <property type="match status" value="1"/>
</dbReference>
<dbReference type="PRINTS" id="PR00039">
    <property type="entry name" value="HTHLYSR"/>
</dbReference>
<dbReference type="InterPro" id="IPR036388">
    <property type="entry name" value="WH-like_DNA-bd_sf"/>
</dbReference>
<evidence type="ECO:0000313" key="6">
    <source>
        <dbReference type="EMBL" id="GGD44045.1"/>
    </source>
</evidence>
<dbReference type="CDD" id="cd08420">
    <property type="entry name" value="PBP2_CysL_like"/>
    <property type="match status" value="1"/>
</dbReference>
<dbReference type="PROSITE" id="PS50931">
    <property type="entry name" value="HTH_LYSR"/>
    <property type="match status" value="1"/>
</dbReference>
<dbReference type="InterPro" id="IPR005119">
    <property type="entry name" value="LysR_subst-bd"/>
</dbReference>
<comment type="caution">
    <text evidence="6">The sequence shown here is derived from an EMBL/GenBank/DDBJ whole genome shotgun (WGS) entry which is preliminary data.</text>
</comment>
<evidence type="ECO:0000313" key="7">
    <source>
        <dbReference type="Proteomes" id="UP000613160"/>
    </source>
</evidence>
<name>A0A916YGH8_9HYPH</name>
<organism evidence="6 7">
    <name type="scientific">Aureimonas glaciei</name>
    <dbReference type="NCBI Taxonomy" id="1776957"/>
    <lineage>
        <taxon>Bacteria</taxon>
        <taxon>Pseudomonadati</taxon>
        <taxon>Pseudomonadota</taxon>
        <taxon>Alphaproteobacteria</taxon>
        <taxon>Hyphomicrobiales</taxon>
        <taxon>Aurantimonadaceae</taxon>
        <taxon>Aureimonas</taxon>
    </lineage>
</organism>
<evidence type="ECO:0000259" key="5">
    <source>
        <dbReference type="PROSITE" id="PS50931"/>
    </source>
</evidence>
<reference evidence="6" key="1">
    <citation type="journal article" date="2014" name="Int. J. Syst. Evol. Microbiol.">
        <title>Complete genome sequence of Corynebacterium casei LMG S-19264T (=DSM 44701T), isolated from a smear-ripened cheese.</title>
        <authorList>
            <consortium name="US DOE Joint Genome Institute (JGI-PGF)"/>
            <person name="Walter F."/>
            <person name="Albersmeier A."/>
            <person name="Kalinowski J."/>
            <person name="Ruckert C."/>
        </authorList>
    </citation>
    <scope>NUCLEOTIDE SEQUENCE</scope>
    <source>
        <strain evidence="6">CGMCC 1.15493</strain>
    </source>
</reference>
<feature type="domain" description="HTH lysR-type" evidence="5">
    <location>
        <begin position="1"/>
        <end position="58"/>
    </location>
</feature>
<dbReference type="Gene3D" id="3.40.190.290">
    <property type="match status" value="1"/>
</dbReference>
<dbReference type="Proteomes" id="UP000613160">
    <property type="component" value="Unassembled WGS sequence"/>
</dbReference>
<evidence type="ECO:0000256" key="1">
    <source>
        <dbReference type="ARBA" id="ARBA00009437"/>
    </source>
</evidence>